<dbReference type="Gene3D" id="3.10.450.50">
    <property type="match status" value="1"/>
</dbReference>
<evidence type="ECO:0000259" key="1">
    <source>
        <dbReference type="Pfam" id="PF14534"/>
    </source>
</evidence>
<dbReference type="eggNOG" id="ENOG50336FJ">
    <property type="taxonomic scope" value="Bacteria"/>
</dbReference>
<gene>
    <name evidence="2" type="ORF">BMF97_02985</name>
</gene>
<dbReference type="SUPFAM" id="SSF54427">
    <property type="entry name" value="NTF2-like"/>
    <property type="match status" value="1"/>
</dbReference>
<dbReference type="OrthoDB" id="997066at2"/>
<organism evidence="2 3">
    <name type="scientific">Elizabethkingia meningoseptica</name>
    <name type="common">Chryseobacterium meningosepticum</name>
    <dbReference type="NCBI Taxonomy" id="238"/>
    <lineage>
        <taxon>Bacteria</taxon>
        <taxon>Pseudomonadati</taxon>
        <taxon>Bacteroidota</taxon>
        <taxon>Flavobacteriia</taxon>
        <taxon>Flavobacteriales</taxon>
        <taxon>Weeksellaceae</taxon>
        <taxon>Elizabethkingia</taxon>
    </lineage>
</organism>
<sequence>MLSLVSFFHNSSAILPVLTEQRVLEYEHMLYRAMKESDVETLDRLLHCDLLFIIPDGTVITKAQDLKNYKDKVMQIEELIPEVESLNIIEDTAVTTITMQLKGKFMGNAFEAKFRYIRFWKNIENELKVIGGSGTLLTT</sequence>
<accession>A0A1V3U3U1</accession>
<dbReference type="Proteomes" id="UP000188947">
    <property type="component" value="Unassembled WGS sequence"/>
</dbReference>
<dbReference type="STRING" id="238.BBD35_01150"/>
<dbReference type="RefSeq" id="WP_069215653.1">
    <property type="nucleotide sequence ID" value="NZ_CP016378.1"/>
</dbReference>
<proteinExistence type="predicted"/>
<keyword evidence="3" id="KW-1185">Reference proteome</keyword>
<reference evidence="2 3" key="1">
    <citation type="submission" date="2016-11" db="EMBL/GenBank/DDBJ databases">
        <title>Genome sequence and comparative genomic analysis of clinical strain Elizabethkingia meningoseptica 61421 PRCM.</title>
        <authorList>
            <person name="Wang M."/>
            <person name="Hu S."/>
            <person name="Cao L."/>
            <person name="Jiang T."/>
            <person name="Zhou Y."/>
            <person name="Ming D."/>
        </authorList>
    </citation>
    <scope>NUCLEOTIDE SEQUENCE [LARGE SCALE GENOMIC DNA]</scope>
    <source>
        <strain evidence="2 3">61421 PRCM</strain>
    </source>
</reference>
<dbReference type="EMBL" id="MPOG01000003">
    <property type="protein sequence ID" value="OOH97601.1"/>
    <property type="molecule type" value="Genomic_DNA"/>
</dbReference>
<dbReference type="Pfam" id="PF14534">
    <property type="entry name" value="DUF4440"/>
    <property type="match status" value="1"/>
</dbReference>
<dbReference type="InterPro" id="IPR027843">
    <property type="entry name" value="DUF4440"/>
</dbReference>
<evidence type="ECO:0000313" key="3">
    <source>
        <dbReference type="Proteomes" id="UP000188947"/>
    </source>
</evidence>
<name>A0A1V3U3U1_ELIME</name>
<comment type="caution">
    <text evidence="2">The sequence shown here is derived from an EMBL/GenBank/DDBJ whole genome shotgun (WGS) entry which is preliminary data.</text>
</comment>
<dbReference type="AlphaFoldDB" id="A0A1V3U3U1"/>
<feature type="domain" description="DUF4440" evidence="1">
    <location>
        <begin position="27"/>
        <end position="125"/>
    </location>
</feature>
<evidence type="ECO:0000313" key="2">
    <source>
        <dbReference type="EMBL" id="OOH97601.1"/>
    </source>
</evidence>
<protein>
    <submittedName>
        <fullName evidence="2">DUF4440 domain-containing protein</fullName>
    </submittedName>
</protein>
<dbReference type="InterPro" id="IPR032710">
    <property type="entry name" value="NTF2-like_dom_sf"/>
</dbReference>